<evidence type="ECO:0000256" key="7">
    <source>
        <dbReference type="ARBA" id="ARBA00023237"/>
    </source>
</evidence>
<accession>A0ABW4ZJE8</accession>
<dbReference type="Gene3D" id="2.40.170.20">
    <property type="entry name" value="TonB-dependent receptor, beta-barrel domain"/>
    <property type="match status" value="1"/>
</dbReference>
<name>A0ABW4ZJE8_9SPHI</name>
<keyword evidence="5 9" id="KW-0732">Signal</keyword>
<proteinExistence type="inferred from homology"/>
<dbReference type="PROSITE" id="PS52016">
    <property type="entry name" value="TONB_DEPENDENT_REC_3"/>
    <property type="match status" value="1"/>
</dbReference>
<dbReference type="Gene3D" id="2.170.130.10">
    <property type="entry name" value="TonB-dependent receptor, plug domain"/>
    <property type="match status" value="1"/>
</dbReference>
<dbReference type="RefSeq" id="WP_255897823.1">
    <property type="nucleotide sequence ID" value="NZ_JAFMZO010000001.1"/>
</dbReference>
<dbReference type="InterPro" id="IPR008969">
    <property type="entry name" value="CarboxyPept-like_regulatory"/>
</dbReference>
<dbReference type="InterPro" id="IPR036942">
    <property type="entry name" value="Beta-barrel_TonB_sf"/>
</dbReference>
<dbReference type="SUPFAM" id="SSF56935">
    <property type="entry name" value="Porins"/>
    <property type="match status" value="1"/>
</dbReference>
<dbReference type="InterPro" id="IPR023997">
    <property type="entry name" value="TonB-dep_OMP_SusC/RagA_CS"/>
</dbReference>
<sequence>MHINRTIIKRLLFLSLFVAATAANTYARQDSLNAVLDTTKSVNTGTQRVTGTITDAATGKPLDGISISVPGYSAAITNADGTFRVSVPDYNTYLVISGSGFNTKEIALRGRNSVSAVLYEDTFTSQYDAVTLPNSRKLFNTTVGAVKTLNISDSWQRISESPDTYLQGRVAGLNAIRRSGTQGIGASVFLRGVNSLFTSNQPLYIIDGIYYDTGDYGGSLISGHVENPLANIDLKDIDNITVIKDATASIYGTRAANGVVLITTARAKEQATKIDFAAYGGFNSSASKLPVLDAQSYRSYLTDALGDFYLRQGFSPAQSQTIIQSRPYMQASPSYSYNTSWQDQVLRNSYNQNYYMKVTGGDNIATYGLAVGYLKNEGITNMTDMIRYQTRFNADLNLSTKFKGNANLSFVSNQQNLRDQGIAVNTNPIYLALAKAPILSPNVTSEDGSLSPVYSDVDAFQISNPVVAVNDMIGINRNYRFMGSIGFTYQFNKNLSLQNITGVTFSKVRENMFIPENGIVADTLSRAVARNRSGSNVERLYSLFNDVRLGYNKTFNNVHALSSNLGFRFDDNKSESDFGLGYNAATDDYVTVGNGQSALRQVSGSNGLWRTANLYLNSDYGFRHKYFLSLNVALDGSSRFGRDIPNATTFNGNKIAVMPSIAAGWLVSSESFMANANFVDVLKLRASFGSVGNNDIGNYTARQYYSAQNLFGLQGLVRGNIPNTALKWETVEKLNLGLDASLFKERFNVSFDVFRNRTFDMLIQEEVSPLTGFDFAYSNNGGMRTTGAELGMTARLLGKKVRWDMGLNISRFKNEITRIPGDRLLTQYAGATILTQKGMASNLFYGYKTNGVYTTDAEAAAAPQSRRENGVIVPFTAGDVRFVDSKDDGFIDADDRQVIGDPNPDFTGMLSNTVGWKRFSFDAMLTFSVGNDVYNYTRRRLESMNGFENQTPYVLNRWRYEGQETNVPKASLGDPAENSRFSDRWIEDGSYLRLRTVSVTYDLPLRTQSLKYTKVYLSGNNVFTISKYLGYDPEFSATGSIFSQGIDVGLEPQFRTIQLGIRVGL</sequence>
<evidence type="ECO:0000313" key="12">
    <source>
        <dbReference type="Proteomes" id="UP001597387"/>
    </source>
</evidence>
<dbReference type="NCBIfam" id="TIGR04056">
    <property type="entry name" value="OMP_RagA_SusC"/>
    <property type="match status" value="1"/>
</dbReference>
<dbReference type="Pfam" id="PF13715">
    <property type="entry name" value="CarbopepD_reg_2"/>
    <property type="match status" value="1"/>
</dbReference>
<feature type="chain" id="PRO_5046204726" evidence="9">
    <location>
        <begin position="23"/>
        <end position="1065"/>
    </location>
</feature>
<dbReference type="Gene3D" id="2.60.40.1120">
    <property type="entry name" value="Carboxypeptidase-like, regulatory domain"/>
    <property type="match status" value="1"/>
</dbReference>
<keyword evidence="2 8" id="KW-0813">Transport</keyword>
<evidence type="ECO:0000313" key="11">
    <source>
        <dbReference type="EMBL" id="MFD2162113.1"/>
    </source>
</evidence>
<dbReference type="InterPro" id="IPR037066">
    <property type="entry name" value="Plug_dom_sf"/>
</dbReference>
<evidence type="ECO:0000256" key="8">
    <source>
        <dbReference type="PROSITE-ProRule" id="PRU01360"/>
    </source>
</evidence>
<keyword evidence="4 8" id="KW-0812">Transmembrane</keyword>
<keyword evidence="3 8" id="KW-1134">Transmembrane beta strand</keyword>
<evidence type="ECO:0000256" key="9">
    <source>
        <dbReference type="SAM" id="SignalP"/>
    </source>
</evidence>
<dbReference type="PANTHER" id="PTHR30069:SF29">
    <property type="entry name" value="HEMOGLOBIN AND HEMOGLOBIN-HAPTOGLOBIN-BINDING PROTEIN 1-RELATED"/>
    <property type="match status" value="1"/>
</dbReference>
<protein>
    <submittedName>
        <fullName evidence="11">SusC/RagA family TonB-linked outer membrane protein</fullName>
    </submittedName>
</protein>
<gene>
    <name evidence="11" type="ORF">ACFSJU_06890</name>
</gene>
<reference evidence="12" key="1">
    <citation type="journal article" date="2019" name="Int. J. Syst. Evol. Microbiol.">
        <title>The Global Catalogue of Microorganisms (GCM) 10K type strain sequencing project: providing services to taxonomists for standard genome sequencing and annotation.</title>
        <authorList>
            <consortium name="The Broad Institute Genomics Platform"/>
            <consortium name="The Broad Institute Genome Sequencing Center for Infectious Disease"/>
            <person name="Wu L."/>
            <person name="Ma J."/>
        </authorList>
    </citation>
    <scope>NUCLEOTIDE SEQUENCE [LARGE SCALE GENOMIC DNA]</scope>
    <source>
        <strain evidence="12">KCTC 42217</strain>
    </source>
</reference>
<dbReference type="Pfam" id="PF07715">
    <property type="entry name" value="Plug"/>
    <property type="match status" value="1"/>
</dbReference>
<dbReference type="SUPFAM" id="SSF49464">
    <property type="entry name" value="Carboxypeptidase regulatory domain-like"/>
    <property type="match status" value="1"/>
</dbReference>
<feature type="domain" description="TonB-dependent receptor plug" evidence="10">
    <location>
        <begin position="153"/>
        <end position="259"/>
    </location>
</feature>
<comment type="similarity">
    <text evidence="8">Belongs to the TonB-dependent receptor family.</text>
</comment>
<evidence type="ECO:0000259" key="10">
    <source>
        <dbReference type="Pfam" id="PF07715"/>
    </source>
</evidence>
<comment type="caution">
    <text evidence="11">The sequence shown here is derived from an EMBL/GenBank/DDBJ whole genome shotgun (WGS) entry which is preliminary data.</text>
</comment>
<evidence type="ECO:0000256" key="6">
    <source>
        <dbReference type="ARBA" id="ARBA00023136"/>
    </source>
</evidence>
<dbReference type="PANTHER" id="PTHR30069">
    <property type="entry name" value="TONB-DEPENDENT OUTER MEMBRANE RECEPTOR"/>
    <property type="match status" value="1"/>
</dbReference>
<dbReference type="Proteomes" id="UP001597387">
    <property type="component" value="Unassembled WGS sequence"/>
</dbReference>
<keyword evidence="7 8" id="KW-0998">Cell outer membrane</keyword>
<evidence type="ECO:0000256" key="3">
    <source>
        <dbReference type="ARBA" id="ARBA00022452"/>
    </source>
</evidence>
<dbReference type="InterPro" id="IPR023996">
    <property type="entry name" value="TonB-dep_OMP_SusC/RagA"/>
</dbReference>
<evidence type="ECO:0000256" key="4">
    <source>
        <dbReference type="ARBA" id="ARBA00022692"/>
    </source>
</evidence>
<dbReference type="NCBIfam" id="TIGR04057">
    <property type="entry name" value="SusC_RagA_signa"/>
    <property type="match status" value="1"/>
</dbReference>
<evidence type="ECO:0000256" key="2">
    <source>
        <dbReference type="ARBA" id="ARBA00022448"/>
    </source>
</evidence>
<dbReference type="InterPro" id="IPR039426">
    <property type="entry name" value="TonB-dep_rcpt-like"/>
</dbReference>
<evidence type="ECO:0000256" key="5">
    <source>
        <dbReference type="ARBA" id="ARBA00022729"/>
    </source>
</evidence>
<keyword evidence="12" id="KW-1185">Reference proteome</keyword>
<dbReference type="EMBL" id="JBHUHZ010000001">
    <property type="protein sequence ID" value="MFD2162113.1"/>
    <property type="molecule type" value="Genomic_DNA"/>
</dbReference>
<feature type="signal peptide" evidence="9">
    <location>
        <begin position="1"/>
        <end position="22"/>
    </location>
</feature>
<keyword evidence="6 8" id="KW-0472">Membrane</keyword>
<comment type="subcellular location">
    <subcellularLocation>
        <location evidence="1 8">Cell outer membrane</location>
        <topology evidence="1 8">Multi-pass membrane protein</topology>
    </subcellularLocation>
</comment>
<dbReference type="InterPro" id="IPR012910">
    <property type="entry name" value="Plug_dom"/>
</dbReference>
<organism evidence="11 12">
    <name type="scientific">Paradesertivirga mongoliensis</name>
    <dbReference type="NCBI Taxonomy" id="2100740"/>
    <lineage>
        <taxon>Bacteria</taxon>
        <taxon>Pseudomonadati</taxon>
        <taxon>Bacteroidota</taxon>
        <taxon>Sphingobacteriia</taxon>
        <taxon>Sphingobacteriales</taxon>
        <taxon>Sphingobacteriaceae</taxon>
        <taxon>Paradesertivirga</taxon>
    </lineage>
</organism>
<evidence type="ECO:0000256" key="1">
    <source>
        <dbReference type="ARBA" id="ARBA00004571"/>
    </source>
</evidence>